<evidence type="ECO:0000256" key="3">
    <source>
        <dbReference type="ARBA" id="ARBA00023027"/>
    </source>
</evidence>
<reference evidence="6 7" key="2">
    <citation type="submission" date="2024-02" db="EMBL/GenBank/DDBJ databases">
        <title>The Genome Sequence of Enterococcus diestrammenae JM9A.</title>
        <authorList>
            <person name="Earl A."/>
            <person name="Manson A."/>
            <person name="Gilmore M."/>
            <person name="Sanders J."/>
            <person name="Shea T."/>
            <person name="Howe W."/>
            <person name="Livny J."/>
            <person name="Cuomo C."/>
            <person name="Neafsey D."/>
            <person name="Birren B."/>
        </authorList>
    </citation>
    <scope>NUCLEOTIDE SEQUENCE [LARGE SCALE GENOMIC DNA]</scope>
    <source>
        <strain evidence="6 7">JM9A</strain>
    </source>
</reference>
<dbReference type="InterPro" id="IPR029035">
    <property type="entry name" value="DHS-like_NAD/FAD-binding_dom"/>
</dbReference>
<dbReference type="InterPro" id="IPR026591">
    <property type="entry name" value="Sirtuin_cat_small_dom_sf"/>
</dbReference>
<dbReference type="PROSITE" id="PS50305">
    <property type="entry name" value="SIRTUIN"/>
    <property type="match status" value="1"/>
</dbReference>
<reference evidence="7" key="1">
    <citation type="submission" date="2016-06" db="EMBL/GenBank/DDBJ databases">
        <title>Four novel species of enterococci isolated from chicken manure.</title>
        <authorList>
            <person name="Van Tyne D."/>
        </authorList>
    </citation>
    <scope>NUCLEOTIDE SEQUENCE [LARGE SCALE GENOMIC DNA]</scope>
    <source>
        <strain evidence="7">JM9A</strain>
    </source>
</reference>
<feature type="domain" description="Deacetylase sirtuin-type" evidence="5">
    <location>
        <begin position="1"/>
        <end position="234"/>
    </location>
</feature>
<dbReference type="PANTHER" id="PTHR11085:SF4">
    <property type="entry name" value="NAD-DEPENDENT PROTEIN DEACYLASE"/>
    <property type="match status" value="1"/>
</dbReference>
<dbReference type="Gene3D" id="3.40.50.1220">
    <property type="entry name" value="TPP-binding domain"/>
    <property type="match status" value="1"/>
</dbReference>
<keyword evidence="2" id="KW-0808">Transferase</keyword>
<evidence type="ECO:0000259" key="5">
    <source>
        <dbReference type="PROSITE" id="PS50305"/>
    </source>
</evidence>
<evidence type="ECO:0000313" key="6">
    <source>
        <dbReference type="EMBL" id="MEO1783168.1"/>
    </source>
</evidence>
<dbReference type="InterPro" id="IPR026590">
    <property type="entry name" value="Ssirtuin_cat_dom"/>
</dbReference>
<dbReference type="Gene3D" id="3.30.1600.10">
    <property type="entry name" value="SIR2/SIRT2 'Small Domain"/>
    <property type="match status" value="1"/>
</dbReference>
<keyword evidence="4" id="KW-0862">Zinc</keyword>
<dbReference type="InterPro" id="IPR050134">
    <property type="entry name" value="NAD-dep_sirtuin_deacylases"/>
</dbReference>
<proteinExistence type="predicted"/>
<name>A0ABV0F536_9ENTE</name>
<dbReference type="SUPFAM" id="SSF52467">
    <property type="entry name" value="DHS-like NAD/FAD-binding domain"/>
    <property type="match status" value="1"/>
</dbReference>
<dbReference type="EC" id="2.3.1.286" evidence="1"/>
<feature type="binding site" evidence="4">
    <location>
        <position position="148"/>
    </location>
    <ligand>
        <name>Zn(2+)</name>
        <dbReference type="ChEBI" id="CHEBI:29105"/>
    </ligand>
</feature>
<dbReference type="EMBL" id="MAEI02000001">
    <property type="protein sequence ID" value="MEO1783168.1"/>
    <property type="molecule type" value="Genomic_DNA"/>
</dbReference>
<dbReference type="Pfam" id="PF02146">
    <property type="entry name" value="SIR2"/>
    <property type="match status" value="1"/>
</dbReference>
<dbReference type="NCBIfam" id="NF001752">
    <property type="entry name" value="PRK00481.1-1"/>
    <property type="match status" value="1"/>
</dbReference>
<keyword evidence="4" id="KW-0479">Metal-binding</keyword>
<feature type="binding site" evidence="4">
    <location>
        <position position="130"/>
    </location>
    <ligand>
        <name>Zn(2+)</name>
        <dbReference type="ChEBI" id="CHEBI:29105"/>
    </ligand>
</feature>
<feature type="active site" description="Proton acceptor" evidence="4">
    <location>
        <position position="119"/>
    </location>
</feature>
<evidence type="ECO:0000256" key="2">
    <source>
        <dbReference type="ARBA" id="ARBA00022679"/>
    </source>
</evidence>
<dbReference type="RefSeq" id="WP_161868246.1">
    <property type="nucleotide sequence ID" value="NZ_MAEI02000001.1"/>
</dbReference>
<keyword evidence="3" id="KW-0520">NAD</keyword>
<dbReference type="InterPro" id="IPR003000">
    <property type="entry name" value="Sirtuin"/>
</dbReference>
<organism evidence="6 7">
    <name type="scientific">Enterococcus diestrammenae</name>
    <dbReference type="NCBI Taxonomy" id="1155073"/>
    <lineage>
        <taxon>Bacteria</taxon>
        <taxon>Bacillati</taxon>
        <taxon>Bacillota</taxon>
        <taxon>Bacilli</taxon>
        <taxon>Lactobacillales</taxon>
        <taxon>Enterococcaceae</taxon>
        <taxon>Enterococcus</taxon>
    </lineage>
</organism>
<evidence type="ECO:0000256" key="1">
    <source>
        <dbReference type="ARBA" id="ARBA00012928"/>
    </source>
</evidence>
<protein>
    <recommendedName>
        <fullName evidence="1">protein acetyllysine N-acetyltransferase</fullName>
        <ecNumber evidence="1">2.3.1.286</ecNumber>
    </recommendedName>
</protein>
<keyword evidence="7" id="KW-1185">Reference proteome</keyword>
<dbReference type="PANTHER" id="PTHR11085">
    <property type="entry name" value="NAD-DEPENDENT PROTEIN DEACYLASE SIRTUIN-5, MITOCHONDRIAL-RELATED"/>
    <property type="match status" value="1"/>
</dbReference>
<feature type="binding site" evidence="4">
    <location>
        <position position="145"/>
    </location>
    <ligand>
        <name>Zn(2+)</name>
        <dbReference type="ChEBI" id="CHEBI:29105"/>
    </ligand>
</feature>
<evidence type="ECO:0000313" key="7">
    <source>
        <dbReference type="Proteomes" id="UP001429357"/>
    </source>
</evidence>
<sequence>MKNLKEQVAATILAAHKVTFLTGAGVSTASGIPDYRSLKGVYHGLEAPEYLLSHDCLLHEPAKFYQFVKHLYHPEAKPNVIHEKIAKLETEKERKVWTVSQNIDGLHEKSGSRQLVNFHGTLYQCHCRQCGQPVSWQEYLKSDRHHACGGQIRPEVVLYGEGFTQDILEQAVAAVAQADVVVVVGTTFQVHPFCDLIHYTKAKTKIIAINQTPVSMPVAFDMVQCAGEDIFQLL</sequence>
<evidence type="ECO:0000256" key="4">
    <source>
        <dbReference type="PROSITE-ProRule" id="PRU00236"/>
    </source>
</evidence>
<comment type="caution">
    <text evidence="6">The sequence shown here is derived from an EMBL/GenBank/DDBJ whole genome shotgun (WGS) entry which is preliminary data.</text>
</comment>
<dbReference type="Proteomes" id="UP001429357">
    <property type="component" value="Unassembled WGS sequence"/>
</dbReference>
<feature type="binding site" evidence="4">
    <location>
        <position position="127"/>
    </location>
    <ligand>
        <name>Zn(2+)</name>
        <dbReference type="ChEBI" id="CHEBI:29105"/>
    </ligand>
</feature>
<gene>
    <name evidence="6" type="ORF">BAU18_002787</name>
</gene>
<accession>A0ABV0F536</accession>